<dbReference type="InterPro" id="IPR013780">
    <property type="entry name" value="Glyco_hydro_b"/>
</dbReference>
<dbReference type="Gene3D" id="3.20.20.80">
    <property type="entry name" value="Glycosidases"/>
    <property type="match status" value="1"/>
</dbReference>
<dbReference type="Proteomes" id="UP000182737">
    <property type="component" value="Unassembled WGS sequence"/>
</dbReference>
<dbReference type="InterPro" id="IPR033452">
    <property type="entry name" value="GH30_C"/>
</dbReference>
<evidence type="ECO:0000313" key="8">
    <source>
        <dbReference type="Proteomes" id="UP000182737"/>
    </source>
</evidence>
<evidence type="ECO:0000313" key="7">
    <source>
        <dbReference type="EMBL" id="SFJ06685.1"/>
    </source>
</evidence>
<dbReference type="RefSeq" id="WP_074933677.1">
    <property type="nucleotide sequence ID" value="NZ_FORI01000013.1"/>
</dbReference>
<dbReference type="PRINTS" id="PR00843">
    <property type="entry name" value="GLHYDRLASE30"/>
</dbReference>
<dbReference type="SUPFAM" id="SSF51445">
    <property type="entry name" value="(Trans)glycosidases"/>
    <property type="match status" value="1"/>
</dbReference>
<gene>
    <name evidence="7" type="ORF">SAMN04487775_11359</name>
</gene>
<keyword evidence="2" id="KW-0732">Signal</keyword>
<sequence length="477" mass="54419">MNLINTYETSKDTDNRIKSISEKKCAARVDDNLSCTITIDPKRTFQTFKGFGCALTESAGYVISHLEAADQKTVVKNCFSEKGNKYTFARTHMNSCDFSLGNWACVPQKDESLKSFSFERTDKYMTPLLKLAAKENPGLNVMVTPWTPPAWMKTNNDMNHGGKLKKKYRKLWAEYFVRFIRGLNERGLSVGYVSIQNECEAAQTWDSCLWTGKEEGEFAVNYLKPAFSENGLDDVKILVWDHNRDMMVKRMKQSFSVPGAEKAIDGMAYHWYSGDQYDNVRACAKAHPDMDFFFTEGSIEGGARPGKWYVGERYGHNIINDLNAGCTAWMDWNMALDIVGGPNHVNNFCDAQILIDTEKKEVLYQSSYYYIGQFSRFIVPSSKRVDFKMTPYMVPAAFDGKMGNTMECTVFVTPQNQLVVVVMNRTEADMIFELKLDDLGMKDKKEKTLYTSKVTDKNVKNCFVCPPRGIQTYIFEQ</sequence>
<protein>
    <submittedName>
        <fullName evidence="7">Glucosylceramidase</fullName>
    </submittedName>
</protein>
<dbReference type="PANTHER" id="PTHR11069:SF23">
    <property type="entry name" value="LYSOSOMAL ACID GLUCOSYLCERAMIDASE"/>
    <property type="match status" value="1"/>
</dbReference>
<name>A0A1I3NBY8_9SPIR</name>
<evidence type="ECO:0000256" key="4">
    <source>
        <dbReference type="RuleBase" id="RU361188"/>
    </source>
</evidence>
<dbReference type="GO" id="GO:0016020">
    <property type="term" value="C:membrane"/>
    <property type="evidence" value="ECO:0007669"/>
    <property type="project" value="GOC"/>
</dbReference>
<dbReference type="AlphaFoldDB" id="A0A1I3NBY8"/>
<keyword evidence="8" id="KW-1185">Reference proteome</keyword>
<dbReference type="PANTHER" id="PTHR11069">
    <property type="entry name" value="GLUCOSYLCERAMIDASE"/>
    <property type="match status" value="1"/>
</dbReference>
<feature type="domain" description="Glycosyl hydrolase family 30 beta sandwich" evidence="6">
    <location>
        <begin position="382"/>
        <end position="473"/>
    </location>
</feature>
<evidence type="ECO:0000256" key="2">
    <source>
        <dbReference type="ARBA" id="ARBA00022729"/>
    </source>
</evidence>
<evidence type="ECO:0000259" key="5">
    <source>
        <dbReference type="Pfam" id="PF02055"/>
    </source>
</evidence>
<reference evidence="8" key="1">
    <citation type="submission" date="2016-10" db="EMBL/GenBank/DDBJ databases">
        <authorList>
            <person name="Varghese N."/>
            <person name="Submissions S."/>
        </authorList>
    </citation>
    <scope>NUCLEOTIDE SEQUENCE [LARGE SCALE GENOMIC DNA]</scope>
    <source>
        <strain evidence="8">XBD1002</strain>
    </source>
</reference>
<feature type="domain" description="Glycosyl hydrolase family 30 TIM-barrel" evidence="5">
    <location>
        <begin position="49"/>
        <end position="378"/>
    </location>
</feature>
<organism evidence="7 8">
    <name type="scientific">Treponema bryantii</name>
    <dbReference type="NCBI Taxonomy" id="163"/>
    <lineage>
        <taxon>Bacteria</taxon>
        <taxon>Pseudomonadati</taxon>
        <taxon>Spirochaetota</taxon>
        <taxon>Spirochaetia</taxon>
        <taxon>Spirochaetales</taxon>
        <taxon>Treponemataceae</taxon>
        <taxon>Treponema</taxon>
    </lineage>
</organism>
<dbReference type="Pfam" id="PF02055">
    <property type="entry name" value="Glyco_hydro_30"/>
    <property type="match status" value="1"/>
</dbReference>
<dbReference type="GO" id="GO:0004348">
    <property type="term" value="F:glucosylceramidase activity"/>
    <property type="evidence" value="ECO:0007669"/>
    <property type="project" value="InterPro"/>
</dbReference>
<dbReference type="Gene3D" id="2.60.40.1180">
    <property type="entry name" value="Golgi alpha-mannosidase II"/>
    <property type="match status" value="1"/>
</dbReference>
<keyword evidence="3 4" id="KW-0378">Hydrolase</keyword>
<evidence type="ECO:0000256" key="1">
    <source>
        <dbReference type="ARBA" id="ARBA00005382"/>
    </source>
</evidence>
<evidence type="ECO:0000256" key="3">
    <source>
        <dbReference type="ARBA" id="ARBA00022801"/>
    </source>
</evidence>
<accession>A0A1I3NBY8</accession>
<keyword evidence="4" id="KW-0326">Glycosidase</keyword>
<dbReference type="OrthoDB" id="9806701at2"/>
<dbReference type="Pfam" id="PF17189">
    <property type="entry name" value="Glyco_hydro_30C"/>
    <property type="match status" value="1"/>
</dbReference>
<proteinExistence type="inferred from homology"/>
<dbReference type="InterPro" id="IPR001139">
    <property type="entry name" value="Glyco_hydro_30"/>
</dbReference>
<evidence type="ECO:0000259" key="6">
    <source>
        <dbReference type="Pfam" id="PF17189"/>
    </source>
</evidence>
<dbReference type="InterPro" id="IPR033453">
    <property type="entry name" value="Glyco_hydro_30_TIM-barrel"/>
</dbReference>
<dbReference type="GO" id="GO:0006680">
    <property type="term" value="P:glucosylceramide catabolic process"/>
    <property type="evidence" value="ECO:0007669"/>
    <property type="project" value="TreeGrafter"/>
</dbReference>
<comment type="similarity">
    <text evidence="1 4">Belongs to the glycosyl hydrolase 30 family.</text>
</comment>
<dbReference type="EMBL" id="FORI01000013">
    <property type="protein sequence ID" value="SFJ06685.1"/>
    <property type="molecule type" value="Genomic_DNA"/>
</dbReference>
<dbReference type="InterPro" id="IPR017853">
    <property type="entry name" value="GH"/>
</dbReference>